<evidence type="ECO:0000313" key="3">
    <source>
        <dbReference type="EMBL" id="GMI33627.1"/>
    </source>
</evidence>
<organism evidence="3 4">
    <name type="scientific">Tetraparma gracilis</name>
    <dbReference type="NCBI Taxonomy" id="2962635"/>
    <lineage>
        <taxon>Eukaryota</taxon>
        <taxon>Sar</taxon>
        <taxon>Stramenopiles</taxon>
        <taxon>Ochrophyta</taxon>
        <taxon>Bolidophyceae</taxon>
        <taxon>Parmales</taxon>
        <taxon>Triparmaceae</taxon>
        <taxon>Tetraparma</taxon>
    </lineage>
</organism>
<accession>A0ABQ6MVQ0</accession>
<keyword evidence="4" id="KW-1185">Reference proteome</keyword>
<comment type="similarity">
    <text evidence="1">Belongs to the glycosyl hydrolase 79 family.</text>
</comment>
<name>A0ABQ6MVQ0_9STRA</name>
<evidence type="ECO:0000256" key="2">
    <source>
        <dbReference type="SAM" id="SignalP"/>
    </source>
</evidence>
<dbReference type="PANTHER" id="PTHR14363">
    <property type="entry name" value="HEPARANASE-RELATED"/>
    <property type="match status" value="1"/>
</dbReference>
<dbReference type="Gene3D" id="3.20.20.80">
    <property type="entry name" value="Glycosidases"/>
    <property type="match status" value="1"/>
</dbReference>
<protein>
    <recommendedName>
        <fullName evidence="5">Glycoside hydrolase family 79 protein</fullName>
    </recommendedName>
</protein>
<reference evidence="3 4" key="1">
    <citation type="journal article" date="2023" name="Commun. Biol.">
        <title>Genome analysis of Parmales, the sister group of diatoms, reveals the evolutionary specialization of diatoms from phago-mixotrophs to photoautotrophs.</title>
        <authorList>
            <person name="Ban H."/>
            <person name="Sato S."/>
            <person name="Yoshikawa S."/>
            <person name="Yamada K."/>
            <person name="Nakamura Y."/>
            <person name="Ichinomiya M."/>
            <person name="Sato N."/>
            <person name="Blanc-Mathieu R."/>
            <person name="Endo H."/>
            <person name="Kuwata A."/>
            <person name="Ogata H."/>
        </authorList>
    </citation>
    <scope>NUCLEOTIDE SEQUENCE [LARGE SCALE GENOMIC DNA]</scope>
</reference>
<evidence type="ECO:0000313" key="4">
    <source>
        <dbReference type="Proteomes" id="UP001165060"/>
    </source>
</evidence>
<gene>
    <name evidence="3" type="ORF">TeGR_g8630</name>
</gene>
<dbReference type="Pfam" id="PF03662">
    <property type="entry name" value="Glyco_hydro_79n"/>
    <property type="match status" value="1"/>
</dbReference>
<dbReference type="Proteomes" id="UP001165060">
    <property type="component" value="Unassembled WGS sequence"/>
</dbReference>
<dbReference type="InterPro" id="IPR005199">
    <property type="entry name" value="Glyco_hydro_79"/>
</dbReference>
<dbReference type="SUPFAM" id="SSF51445">
    <property type="entry name" value="(Trans)glycosidases"/>
    <property type="match status" value="1"/>
</dbReference>
<keyword evidence="2" id="KW-0732">Signal</keyword>
<comment type="caution">
    <text evidence="3">The sequence shown here is derived from an EMBL/GenBank/DDBJ whole genome shotgun (WGS) entry which is preliminary data.</text>
</comment>
<dbReference type="InterPro" id="IPR017853">
    <property type="entry name" value="GH"/>
</dbReference>
<evidence type="ECO:0008006" key="5">
    <source>
        <dbReference type="Google" id="ProtNLM"/>
    </source>
</evidence>
<dbReference type="EMBL" id="BRYB01003258">
    <property type="protein sequence ID" value="GMI33627.1"/>
    <property type="molecule type" value="Genomic_DNA"/>
</dbReference>
<evidence type="ECO:0000256" key="1">
    <source>
        <dbReference type="ARBA" id="ARBA00009800"/>
    </source>
</evidence>
<feature type="chain" id="PRO_5046774420" description="Glycoside hydrolase family 79 protein" evidence="2">
    <location>
        <begin position="20"/>
        <end position="543"/>
    </location>
</feature>
<sequence>MAFRTTALLVAALPALLFAASPTPLSISPSLSSPVGLTSGSAMGCVALDWWPETKCDYGTCAWGNSSFINLDLTLPGVTSALNSLGSSGPFYLRLGGSLCDFTRYDFPGSTETCVPFSEPTNATRIGFELGTGCLHHARWDELVSTCDSTPNCELIFGLNALIGRKNSTCAAEIDCLFNYTDNACCTSWSGDWDPSNARTLLEYAHDNNQDVYGFELGNELTGDSGIEAHLTPSEYADTFCVLKSMIDEIYADVPAGSRPKVITPDNNFEAEWYGEFLALTYEASCAPDVITWHQYLLGAGVDDAAPSKAMDPAVLDQQIKNGANVLSTVTDNTPEGETPPEIWVGEAGGAYNSGRRGTTDCYRSSFWYMDGFGILAQNGHRTFCRQTLIGGNYGLLNTTTHEPNPDFYALLLWQKLMGSAVLASPVTAGDNDAHYLRSYAHCTAGDDTKVSVLLLNLSPDQAFDVTVEGGFVKREDYWMTATDMESQSVMLNGETLVMPEGGNVVLDPKEVDGDDVDVVTVQPETYGFHVFQLPDGQVCGEQ</sequence>
<dbReference type="PANTHER" id="PTHR14363:SF17">
    <property type="entry name" value="HEPARANASE-LIKE PROTEIN 3"/>
    <property type="match status" value="1"/>
</dbReference>
<proteinExistence type="inferred from homology"/>
<feature type="signal peptide" evidence="2">
    <location>
        <begin position="1"/>
        <end position="19"/>
    </location>
</feature>